<evidence type="ECO:0000313" key="2">
    <source>
        <dbReference type="Proteomes" id="UP000824023"/>
    </source>
</evidence>
<dbReference type="EMBL" id="DXCK01000006">
    <property type="protein sequence ID" value="HIZ00697.1"/>
    <property type="molecule type" value="Genomic_DNA"/>
</dbReference>
<comment type="caution">
    <text evidence="1">The sequence shown here is derived from an EMBL/GenBank/DDBJ whole genome shotgun (WGS) entry which is preliminary data.</text>
</comment>
<accession>A0A9D2CWA4</accession>
<sequence>MYGIGELSPGDGGRLSGMGNVGIALNRLGFQNTLNPAAITQMDSTCFTFDVGASGAYARYSYLSDRSSSLTANPNRFSLGFRLRRRWYMMLGAAPYSSVGYLIRTEEPVEGLPGQYVYSSFQGEGGLYRCYLTNAVRLSPRLSVGLNVGMVLGTVTQSETQESATVEYESKKRAFYVDLGVHYDFNPQGERRWSVGVVFAPFMPLSHDNELTYENSSIEEGLEKPYHSSQEYLPLHLGAGVAMNTGHWTWTADYNYVDWSRNTSDKSSADYTNQHKLNLGAGYTLHPRRPRSTELMGGIGYSNSYISMKGRKMHYLEASAGISIPIRQSFLSLSLGWRRQMDSSSTLMQESRWSLNLNLTFGERLSRSRLK</sequence>
<name>A0A9D2CWA4_9BACE</name>
<dbReference type="SUPFAM" id="SSF56935">
    <property type="entry name" value="Porins"/>
    <property type="match status" value="1"/>
</dbReference>
<dbReference type="Gene3D" id="2.40.160.60">
    <property type="entry name" value="Outer membrane protein transport protein (OMPP1/FadL/TodX)"/>
    <property type="match status" value="1"/>
</dbReference>
<evidence type="ECO:0000313" key="1">
    <source>
        <dbReference type="EMBL" id="HIZ00697.1"/>
    </source>
</evidence>
<dbReference type="Proteomes" id="UP000824023">
    <property type="component" value="Unassembled WGS sequence"/>
</dbReference>
<reference evidence="1" key="2">
    <citation type="submission" date="2021-04" db="EMBL/GenBank/DDBJ databases">
        <authorList>
            <person name="Gilroy R."/>
        </authorList>
    </citation>
    <scope>NUCLEOTIDE SEQUENCE</scope>
    <source>
        <strain evidence="1">ChiHjej12B11-24981</strain>
    </source>
</reference>
<gene>
    <name evidence="1" type="ORF">H9819_00365</name>
</gene>
<proteinExistence type="predicted"/>
<dbReference type="AlphaFoldDB" id="A0A9D2CWA4"/>
<protein>
    <submittedName>
        <fullName evidence="1">Uncharacterized protein</fullName>
    </submittedName>
</protein>
<organism evidence="1 2">
    <name type="scientific">Candidatus Bacteroides merdipullorum</name>
    <dbReference type="NCBI Taxonomy" id="2838474"/>
    <lineage>
        <taxon>Bacteria</taxon>
        <taxon>Pseudomonadati</taxon>
        <taxon>Bacteroidota</taxon>
        <taxon>Bacteroidia</taxon>
        <taxon>Bacteroidales</taxon>
        <taxon>Bacteroidaceae</taxon>
        <taxon>Bacteroides</taxon>
    </lineage>
</organism>
<reference evidence="1" key="1">
    <citation type="journal article" date="2021" name="PeerJ">
        <title>Extensive microbial diversity within the chicken gut microbiome revealed by metagenomics and culture.</title>
        <authorList>
            <person name="Gilroy R."/>
            <person name="Ravi A."/>
            <person name="Getino M."/>
            <person name="Pursley I."/>
            <person name="Horton D.L."/>
            <person name="Alikhan N.F."/>
            <person name="Baker D."/>
            <person name="Gharbi K."/>
            <person name="Hall N."/>
            <person name="Watson M."/>
            <person name="Adriaenssens E.M."/>
            <person name="Foster-Nyarko E."/>
            <person name="Jarju S."/>
            <person name="Secka A."/>
            <person name="Antonio M."/>
            <person name="Oren A."/>
            <person name="Chaudhuri R.R."/>
            <person name="La Ragione R."/>
            <person name="Hildebrand F."/>
            <person name="Pallen M.J."/>
        </authorList>
    </citation>
    <scope>NUCLEOTIDE SEQUENCE</scope>
    <source>
        <strain evidence="1">ChiHjej12B11-24981</strain>
    </source>
</reference>